<dbReference type="RefSeq" id="WP_062253764.1">
    <property type="nucleotide sequence ID" value="NZ_CP014229.1"/>
</dbReference>
<dbReference type="Proteomes" id="UP000069241">
    <property type="component" value="Chromosome"/>
</dbReference>
<evidence type="ECO:0000313" key="2">
    <source>
        <dbReference type="EMBL" id="AMD90912.1"/>
    </source>
</evidence>
<keyword evidence="1" id="KW-0732">Signal</keyword>
<feature type="chain" id="PRO_5007067530" evidence="1">
    <location>
        <begin position="21"/>
        <end position="194"/>
    </location>
</feature>
<sequence length="194" mass="21596">MRNIPALCAFLLCLPLTAWPQSTPPDAAGREVFTDSASVMCAAWAEPALKPGGERMRRLLEALELDAYVSARHGGTGFNPRDLDALLARVERICAAHPERGLAEVWREQKKTWHRGPWKTTMTRCRDILAAGDHNEDAFFFGIWLYAYDQARDGSNIGEALRDIPAGAAELVWKECAHTPDAPLLDVLRRMQGK</sequence>
<keyword evidence="3" id="KW-1185">Reference proteome</keyword>
<keyword evidence="2" id="KW-0223">Dioxygenase</keyword>
<dbReference type="KEGG" id="dfi:AXF13_12690"/>
<dbReference type="EMBL" id="CP014229">
    <property type="protein sequence ID" value="AMD90912.1"/>
    <property type="molecule type" value="Genomic_DNA"/>
</dbReference>
<accession>A0A0X8JLR4</accession>
<dbReference type="AlphaFoldDB" id="A0A0X8JLR4"/>
<evidence type="ECO:0000256" key="1">
    <source>
        <dbReference type="SAM" id="SignalP"/>
    </source>
</evidence>
<feature type="signal peptide" evidence="1">
    <location>
        <begin position="1"/>
        <end position="20"/>
    </location>
</feature>
<evidence type="ECO:0000313" key="3">
    <source>
        <dbReference type="Proteomes" id="UP000069241"/>
    </source>
</evidence>
<protein>
    <submittedName>
        <fullName evidence="2">Aromatic ring-opening dioxygenase LigA</fullName>
    </submittedName>
</protein>
<keyword evidence="2" id="KW-0560">Oxidoreductase</keyword>
<proteinExistence type="predicted"/>
<organism evidence="2 3">
    <name type="scientific">Desulfovibrio fairfieldensis</name>
    <dbReference type="NCBI Taxonomy" id="44742"/>
    <lineage>
        <taxon>Bacteria</taxon>
        <taxon>Pseudomonadati</taxon>
        <taxon>Thermodesulfobacteriota</taxon>
        <taxon>Desulfovibrionia</taxon>
        <taxon>Desulfovibrionales</taxon>
        <taxon>Desulfovibrionaceae</taxon>
        <taxon>Desulfovibrio</taxon>
    </lineage>
</organism>
<dbReference type="GO" id="GO:0051213">
    <property type="term" value="F:dioxygenase activity"/>
    <property type="evidence" value="ECO:0007669"/>
    <property type="project" value="UniProtKB-KW"/>
</dbReference>
<gene>
    <name evidence="2" type="ORF">AXF13_12690</name>
</gene>
<reference evidence="3" key="1">
    <citation type="submission" date="2016-02" db="EMBL/GenBank/DDBJ databases">
        <authorList>
            <person name="Holder M.E."/>
            <person name="Ajami N.J."/>
            <person name="Petrosino J.F."/>
        </authorList>
    </citation>
    <scope>NUCLEOTIDE SEQUENCE [LARGE SCALE GENOMIC DNA]</scope>
    <source>
        <strain evidence="3">CCUG 45958</strain>
    </source>
</reference>
<name>A0A0X8JLR4_9BACT</name>